<organism evidence="3 4">
    <name type="scientific">Diplodia seriata</name>
    <dbReference type="NCBI Taxonomy" id="420778"/>
    <lineage>
        <taxon>Eukaryota</taxon>
        <taxon>Fungi</taxon>
        <taxon>Dikarya</taxon>
        <taxon>Ascomycota</taxon>
        <taxon>Pezizomycotina</taxon>
        <taxon>Dothideomycetes</taxon>
        <taxon>Dothideomycetes incertae sedis</taxon>
        <taxon>Botryosphaeriales</taxon>
        <taxon>Botryosphaeriaceae</taxon>
        <taxon>Diplodia</taxon>
    </lineage>
</organism>
<reference evidence="3 4" key="1">
    <citation type="submission" date="2017-01" db="EMBL/GenBank/DDBJ databases">
        <title>Draft genome sequence of Diplodia seriata F98.1, a fungal species involved in grapevine trunk diseases.</title>
        <authorList>
            <person name="Robert-Siegwald G."/>
            <person name="Vallet J."/>
            <person name="Abou-Mansour E."/>
            <person name="Xu J."/>
            <person name="Rey P."/>
            <person name="Bertsch C."/>
            <person name="Rego C."/>
            <person name="Larignon P."/>
            <person name="Fontaine F."/>
            <person name="Lebrun M.-H."/>
        </authorList>
    </citation>
    <scope>NUCLEOTIDE SEQUENCE [LARGE SCALE GENOMIC DNA]</scope>
    <source>
        <strain evidence="3 4">F98.1</strain>
    </source>
</reference>
<evidence type="ECO:0000313" key="4">
    <source>
        <dbReference type="Proteomes" id="UP000190776"/>
    </source>
</evidence>
<dbReference type="STRING" id="420778.A0A1S8BHL5"/>
<feature type="compositionally biased region" description="Low complexity" evidence="1">
    <location>
        <begin position="60"/>
        <end position="73"/>
    </location>
</feature>
<protein>
    <recommendedName>
        <fullName evidence="5">C6 transcription factor</fullName>
    </recommendedName>
</protein>
<evidence type="ECO:0008006" key="5">
    <source>
        <dbReference type="Google" id="ProtNLM"/>
    </source>
</evidence>
<proteinExistence type="predicted"/>
<feature type="compositionally biased region" description="Polar residues" evidence="1">
    <location>
        <begin position="80"/>
        <end position="89"/>
    </location>
</feature>
<keyword evidence="2" id="KW-0812">Transmembrane</keyword>
<feature type="transmembrane region" description="Helical" evidence="2">
    <location>
        <begin position="260"/>
        <end position="281"/>
    </location>
</feature>
<dbReference type="PANTHER" id="PTHR37919">
    <property type="entry name" value="PROTEIN CBG05606"/>
    <property type="match status" value="1"/>
</dbReference>
<gene>
    <name evidence="3" type="ORF">BK809_0007113</name>
</gene>
<feature type="transmembrane region" description="Helical" evidence="2">
    <location>
        <begin position="221"/>
        <end position="240"/>
    </location>
</feature>
<keyword evidence="2" id="KW-1133">Transmembrane helix</keyword>
<feature type="compositionally biased region" description="Low complexity" evidence="1">
    <location>
        <begin position="30"/>
        <end position="50"/>
    </location>
</feature>
<comment type="caution">
    <text evidence="3">The sequence shown here is derived from an EMBL/GenBank/DDBJ whole genome shotgun (WGS) entry which is preliminary data.</text>
</comment>
<feature type="region of interest" description="Disordered" evidence="1">
    <location>
        <begin position="1"/>
        <end position="89"/>
    </location>
</feature>
<evidence type="ECO:0000256" key="1">
    <source>
        <dbReference type="SAM" id="MobiDB-lite"/>
    </source>
</evidence>
<evidence type="ECO:0000256" key="2">
    <source>
        <dbReference type="SAM" id="Phobius"/>
    </source>
</evidence>
<dbReference type="EMBL" id="MSZU01000076">
    <property type="protein sequence ID" value="OMP87027.1"/>
    <property type="molecule type" value="Genomic_DNA"/>
</dbReference>
<name>A0A1S8BHL5_9PEZI</name>
<sequence length="303" mass="31962">MVSTRSHPTAFPPPELASPTKASPSKRGGSRATSTASPAPAGGSANAIAPTSAPISTAFNDTTTTTTINTTNNKKPARTTDGNSSNANQWTHTPSRLTLAWLALSLPLVAWDTGYMLLRPHSMPGGWLHAPLWAPYALYGAVDHVYGFPAWERGDGFGAAQASLNLVETALYLGYVWVVYARGSGSSGRKDVQPAGKEEVVVGRTVGGAARVVVGRTAARAVLVAFAASVMTLSKTVLYWLVEYWSGFQNIGHNDAASLFFLWIVPNGAWLVLPTYMMYVFGSEIVQGLEAAGSAGASTKKSQ</sequence>
<evidence type="ECO:0000313" key="3">
    <source>
        <dbReference type="EMBL" id="OMP87027.1"/>
    </source>
</evidence>
<feature type="transmembrane region" description="Helical" evidence="2">
    <location>
        <begin position="99"/>
        <end position="118"/>
    </location>
</feature>
<accession>A0A1S8BHL5</accession>
<dbReference type="PANTHER" id="PTHR37919:SF2">
    <property type="entry name" value="EXPERA DOMAIN-CONTAINING PROTEIN"/>
    <property type="match status" value="1"/>
</dbReference>
<dbReference type="Proteomes" id="UP000190776">
    <property type="component" value="Unassembled WGS sequence"/>
</dbReference>
<dbReference type="AlphaFoldDB" id="A0A1S8BHL5"/>
<keyword evidence="2" id="KW-0472">Membrane</keyword>
<dbReference type="OrthoDB" id="60858at2759"/>